<dbReference type="InterPro" id="IPR045474">
    <property type="entry name" value="GEVED"/>
</dbReference>
<feature type="chain" id="PRO_5016046559" evidence="1">
    <location>
        <begin position="19"/>
        <end position="612"/>
    </location>
</feature>
<comment type="caution">
    <text evidence="4">The sequence shown here is derived from an EMBL/GenBank/DDBJ whole genome shotgun (WGS) entry which is preliminary data.</text>
</comment>
<sequence length="612" mass="65349">MKKTILLFTLLWTFNVQAQTNYSFPIYSIINSMPNGMRLPNGTIVRAATIATGTGAHDAVSGTAGSTTNMGGTFSGTTMTGYVGNTTPTTFTVIETANTNTIAGGTGNNCANSIGFRVYFDRPTLDISFLALDCDGFNTNPGNAEWVSSMAFNADAFVPYTQTTSAGTLLVTQSITTNNTWRTLATNTISATAATNIPTTLSIQRATGGGANPNDIVNQVLFNPTDPNAPVTNFFGLWGLWQTPAGINNQTSGFSPIVVTVSPDFGDDPDSYKTLLASGGPSHDVVGTLALGILNSPKADGQPSALANLDPDDDGLSTVPLVVNTNLLTQTISNYTLTTSFTNNTGLAANYVAWIDWNNNGTFEASEAQTATSPAATTTGTVTFTWANATLSGASGVGNTYARIRVTTEAITTSDVGGAFKDGEVEDYALPFVVPLPLELINFRGNLQNGRAQLAWETANEKNTDHFDVEYSNNGHDFEKISEVKAMGNGGHNYQYVDERMTRNRNYYRLKMVDADGTGTYSKIVSIIATEGKTFTISASPNPVDNVMNLAIRSDDGLYLQVYNTLGREVYSEVLTSPENAHLDCSRLTPGNYYLKATNSFGESKTITFIKK</sequence>
<protein>
    <submittedName>
        <fullName evidence="4">Uncharacterized protein</fullName>
    </submittedName>
</protein>
<evidence type="ECO:0000256" key="1">
    <source>
        <dbReference type="SAM" id="SignalP"/>
    </source>
</evidence>
<keyword evidence="1" id="KW-0732">Signal</keyword>
<accession>A0A2W2BFZ8</accession>
<dbReference type="Proteomes" id="UP000248745">
    <property type="component" value="Unassembled WGS sequence"/>
</dbReference>
<organism evidence="4 5">
    <name type="scientific">Taibaiella soli</name>
    <dbReference type="NCBI Taxonomy" id="1649169"/>
    <lineage>
        <taxon>Bacteria</taxon>
        <taxon>Pseudomonadati</taxon>
        <taxon>Bacteroidota</taxon>
        <taxon>Chitinophagia</taxon>
        <taxon>Chitinophagales</taxon>
        <taxon>Chitinophagaceae</taxon>
        <taxon>Taibaiella</taxon>
    </lineage>
</organism>
<keyword evidence="5" id="KW-1185">Reference proteome</keyword>
<proteinExistence type="predicted"/>
<dbReference type="Pfam" id="PF20009">
    <property type="entry name" value="GEVED"/>
    <property type="match status" value="1"/>
</dbReference>
<dbReference type="AlphaFoldDB" id="A0A2W2BFZ8"/>
<evidence type="ECO:0000259" key="2">
    <source>
        <dbReference type="Pfam" id="PF18962"/>
    </source>
</evidence>
<dbReference type="InterPro" id="IPR013783">
    <property type="entry name" value="Ig-like_fold"/>
</dbReference>
<feature type="domain" description="GEVED" evidence="3">
    <location>
        <begin position="351"/>
        <end position="430"/>
    </location>
</feature>
<feature type="signal peptide" evidence="1">
    <location>
        <begin position="1"/>
        <end position="18"/>
    </location>
</feature>
<dbReference type="Pfam" id="PF18962">
    <property type="entry name" value="Por_Secre_tail"/>
    <property type="match status" value="1"/>
</dbReference>
<name>A0A2W2BFZ8_9BACT</name>
<feature type="domain" description="Secretion system C-terminal sorting" evidence="2">
    <location>
        <begin position="541"/>
        <end position="602"/>
    </location>
</feature>
<evidence type="ECO:0000259" key="3">
    <source>
        <dbReference type="Pfam" id="PF20009"/>
    </source>
</evidence>
<evidence type="ECO:0000313" key="4">
    <source>
        <dbReference type="EMBL" id="PZF74837.1"/>
    </source>
</evidence>
<gene>
    <name evidence="4" type="ORF">DN068_01170</name>
</gene>
<dbReference type="OrthoDB" id="615363at2"/>
<evidence type="ECO:0000313" key="5">
    <source>
        <dbReference type="Proteomes" id="UP000248745"/>
    </source>
</evidence>
<dbReference type="EMBL" id="QKTW01000002">
    <property type="protein sequence ID" value="PZF74837.1"/>
    <property type="molecule type" value="Genomic_DNA"/>
</dbReference>
<dbReference type="InterPro" id="IPR026444">
    <property type="entry name" value="Secre_tail"/>
</dbReference>
<dbReference type="NCBIfam" id="TIGR04183">
    <property type="entry name" value="Por_Secre_tail"/>
    <property type="match status" value="1"/>
</dbReference>
<dbReference type="Gene3D" id="2.60.40.10">
    <property type="entry name" value="Immunoglobulins"/>
    <property type="match status" value="1"/>
</dbReference>
<reference evidence="4 5" key="1">
    <citation type="submission" date="2018-06" db="EMBL/GenBank/DDBJ databases">
        <title>Mucibacter soli gen. nov., sp. nov., a new member of the family Chitinophagaceae producing mucin.</title>
        <authorList>
            <person name="Kim M.-K."/>
            <person name="Park S."/>
            <person name="Kim T.-S."/>
            <person name="Joung Y."/>
            <person name="Han J.-H."/>
            <person name="Kim S.B."/>
        </authorList>
    </citation>
    <scope>NUCLEOTIDE SEQUENCE [LARGE SCALE GENOMIC DNA]</scope>
    <source>
        <strain evidence="4 5">R1-15</strain>
    </source>
</reference>
<dbReference type="RefSeq" id="WP_110997043.1">
    <property type="nucleotide sequence ID" value="NZ_QKTW01000002.1"/>
</dbReference>